<sequence length="299" mass="32301">MPQPHIMVVPYPGSGNINPALQLALLLRYHSIFITFVVTEHNLRRAQAAATEGAVSSCDDAFRIETILDGLELAELRAAAACVPDDVLVCLVGNMVTEEAMPTYQSMFNRTDGVGNDTGASAFPLARWIRGWTAEENRTLSKICVVVAGDERRHEAAYTKASAELFGVDPDDMVRALAYVMLGKVTMPGLLMSDTLPAHTQLHTLARRPRPPPSAARQRQHSQAGRGDVRAAGPSRSRAWRRAAVATTRPVAQRRRQAQPSRRPKRAAAQRGPARSAISRVAPHAVGCSGTLATADSTL</sequence>
<dbReference type="SUPFAM" id="SSF47240">
    <property type="entry name" value="Ferritin-like"/>
    <property type="match status" value="2"/>
</dbReference>
<keyword evidence="9" id="KW-0408">Iron</keyword>
<dbReference type="PANTHER" id="PTHR31155">
    <property type="entry name" value="ACYL- ACYL-CARRIER-PROTEIN DESATURASE-RELATED"/>
    <property type="match status" value="1"/>
</dbReference>
<comment type="similarity">
    <text evidence="3">Belongs to the fatty acid desaturase type 2 family.</text>
</comment>
<dbReference type="GO" id="GO:0006633">
    <property type="term" value="P:fatty acid biosynthetic process"/>
    <property type="evidence" value="ECO:0007669"/>
    <property type="project" value="UniProtKB-KW"/>
</dbReference>
<dbReference type="InterPro" id="IPR005067">
    <property type="entry name" value="Fatty_acid_desaturase-2"/>
</dbReference>
<dbReference type="InterPro" id="IPR009078">
    <property type="entry name" value="Ferritin-like_SF"/>
</dbReference>
<keyword evidence="8" id="KW-0560">Oxidoreductase</keyword>
<proteinExistence type="inferred from homology"/>
<dbReference type="InterPro" id="IPR012348">
    <property type="entry name" value="RNR-like"/>
</dbReference>
<evidence type="ECO:0000256" key="11">
    <source>
        <dbReference type="ARBA" id="ARBA00023160"/>
    </source>
</evidence>
<organism evidence="13 14">
    <name type="scientific">Sorghum bicolor</name>
    <name type="common">Sorghum</name>
    <name type="synonym">Sorghum vulgare</name>
    <dbReference type="NCBI Taxonomy" id="4558"/>
    <lineage>
        <taxon>Eukaryota</taxon>
        <taxon>Viridiplantae</taxon>
        <taxon>Streptophyta</taxon>
        <taxon>Embryophyta</taxon>
        <taxon>Tracheophyta</taxon>
        <taxon>Spermatophyta</taxon>
        <taxon>Magnoliopsida</taxon>
        <taxon>Liliopsida</taxon>
        <taxon>Poales</taxon>
        <taxon>Poaceae</taxon>
        <taxon>PACMAD clade</taxon>
        <taxon>Panicoideae</taxon>
        <taxon>Andropogonodae</taxon>
        <taxon>Andropogoneae</taxon>
        <taxon>Sorghinae</taxon>
        <taxon>Sorghum</taxon>
    </lineage>
</organism>
<dbReference type="SUPFAM" id="SSF53756">
    <property type="entry name" value="UDP-Glycosyltransferase/glycogen phosphorylase"/>
    <property type="match status" value="1"/>
</dbReference>
<dbReference type="GO" id="GO:0046872">
    <property type="term" value="F:metal ion binding"/>
    <property type="evidence" value="ECO:0007669"/>
    <property type="project" value="UniProtKB-KW"/>
</dbReference>
<evidence type="ECO:0000313" key="13">
    <source>
        <dbReference type="EMBL" id="KAG0549246.1"/>
    </source>
</evidence>
<evidence type="ECO:0000256" key="2">
    <source>
        <dbReference type="ARBA" id="ARBA00004872"/>
    </source>
</evidence>
<dbReference type="GO" id="GO:0045300">
    <property type="term" value="F:stearoyl-[ACP] desaturase activity"/>
    <property type="evidence" value="ECO:0007669"/>
    <property type="project" value="InterPro"/>
</dbReference>
<evidence type="ECO:0000256" key="12">
    <source>
        <dbReference type="SAM" id="MobiDB-lite"/>
    </source>
</evidence>
<evidence type="ECO:0000256" key="8">
    <source>
        <dbReference type="ARBA" id="ARBA00023002"/>
    </source>
</evidence>
<dbReference type="PANTHER" id="PTHR31155:SF22">
    <property type="entry name" value="ACYL-[ACYL-CARRIER-PROTEIN] DESATURASE 4, CHLOROPLASTIC"/>
    <property type="match status" value="1"/>
</dbReference>
<feature type="compositionally biased region" description="Basic residues" evidence="12">
    <location>
        <begin position="252"/>
        <end position="268"/>
    </location>
</feature>
<gene>
    <name evidence="13" type="ORF">BDA96_01G238700</name>
</gene>
<evidence type="ECO:0000256" key="7">
    <source>
        <dbReference type="ARBA" id="ARBA00022946"/>
    </source>
</evidence>
<dbReference type="Proteomes" id="UP000807115">
    <property type="component" value="Chromosome 1"/>
</dbReference>
<accession>A0A921S0H5</accession>
<dbReference type="AlphaFoldDB" id="A0A921S0H5"/>
<keyword evidence="7" id="KW-0809">Transit peptide</keyword>
<evidence type="ECO:0000256" key="5">
    <source>
        <dbReference type="ARBA" id="ARBA00022723"/>
    </source>
</evidence>
<evidence type="ECO:0000256" key="4">
    <source>
        <dbReference type="ARBA" id="ARBA00022516"/>
    </source>
</evidence>
<protein>
    <submittedName>
        <fullName evidence="13">Uncharacterized protein</fullName>
    </submittedName>
</protein>
<comment type="pathway">
    <text evidence="2">Lipid metabolism; fatty acid metabolism.</text>
</comment>
<dbReference type="Pfam" id="PF03405">
    <property type="entry name" value="FA_desaturase_2"/>
    <property type="match status" value="2"/>
</dbReference>
<evidence type="ECO:0000256" key="3">
    <source>
        <dbReference type="ARBA" id="ARBA00008749"/>
    </source>
</evidence>
<comment type="caution">
    <text evidence="13">The sequence shown here is derived from an EMBL/GenBank/DDBJ whole genome shotgun (WGS) entry which is preliminary data.</text>
</comment>
<keyword evidence="4" id="KW-0444">Lipid biosynthesis</keyword>
<keyword evidence="5" id="KW-0479">Metal-binding</keyword>
<evidence type="ECO:0000256" key="9">
    <source>
        <dbReference type="ARBA" id="ARBA00023004"/>
    </source>
</evidence>
<evidence type="ECO:0000313" key="14">
    <source>
        <dbReference type="Proteomes" id="UP000807115"/>
    </source>
</evidence>
<evidence type="ECO:0000256" key="1">
    <source>
        <dbReference type="ARBA" id="ARBA00001954"/>
    </source>
</evidence>
<feature type="region of interest" description="Disordered" evidence="12">
    <location>
        <begin position="205"/>
        <end position="282"/>
    </location>
</feature>
<comment type="cofactor">
    <cofactor evidence="1">
        <name>Fe(2+)</name>
        <dbReference type="ChEBI" id="CHEBI:29033"/>
    </cofactor>
</comment>
<reference evidence="13" key="1">
    <citation type="journal article" date="2019" name="BMC Genomics">
        <title>A new reference genome for Sorghum bicolor reveals high levels of sequence similarity between sweet and grain genotypes: implications for the genetics of sugar metabolism.</title>
        <authorList>
            <person name="Cooper E.A."/>
            <person name="Brenton Z.W."/>
            <person name="Flinn B.S."/>
            <person name="Jenkins J."/>
            <person name="Shu S."/>
            <person name="Flowers D."/>
            <person name="Luo F."/>
            <person name="Wang Y."/>
            <person name="Xia P."/>
            <person name="Barry K."/>
            <person name="Daum C."/>
            <person name="Lipzen A."/>
            <person name="Yoshinaga Y."/>
            <person name="Schmutz J."/>
            <person name="Saski C."/>
            <person name="Vermerris W."/>
            <person name="Kresovich S."/>
        </authorList>
    </citation>
    <scope>NUCLEOTIDE SEQUENCE</scope>
</reference>
<keyword evidence="10" id="KW-0443">Lipid metabolism</keyword>
<evidence type="ECO:0000256" key="6">
    <source>
        <dbReference type="ARBA" id="ARBA00022832"/>
    </source>
</evidence>
<dbReference type="EMBL" id="CM027680">
    <property type="protein sequence ID" value="KAG0549246.1"/>
    <property type="molecule type" value="Genomic_DNA"/>
</dbReference>
<feature type="compositionally biased region" description="Low complexity" evidence="12">
    <location>
        <begin position="230"/>
        <end position="251"/>
    </location>
</feature>
<evidence type="ECO:0000256" key="10">
    <source>
        <dbReference type="ARBA" id="ARBA00023098"/>
    </source>
</evidence>
<dbReference type="Gene3D" id="1.10.620.20">
    <property type="entry name" value="Ribonucleotide Reductase, subunit A"/>
    <property type="match status" value="2"/>
</dbReference>
<keyword evidence="11" id="KW-0275">Fatty acid biosynthesis</keyword>
<name>A0A921S0H5_SORBI</name>
<keyword evidence="6" id="KW-0276">Fatty acid metabolism</keyword>
<reference evidence="13" key="2">
    <citation type="submission" date="2020-10" db="EMBL/GenBank/DDBJ databases">
        <authorList>
            <person name="Cooper E.A."/>
            <person name="Brenton Z.W."/>
            <person name="Flinn B.S."/>
            <person name="Jenkins J."/>
            <person name="Shu S."/>
            <person name="Flowers D."/>
            <person name="Luo F."/>
            <person name="Wang Y."/>
            <person name="Xia P."/>
            <person name="Barry K."/>
            <person name="Daum C."/>
            <person name="Lipzen A."/>
            <person name="Yoshinaga Y."/>
            <person name="Schmutz J."/>
            <person name="Saski C."/>
            <person name="Vermerris W."/>
            <person name="Kresovich S."/>
        </authorList>
    </citation>
    <scope>NUCLEOTIDE SEQUENCE</scope>
</reference>